<reference evidence="15 16" key="1">
    <citation type="submission" date="2013-05" db="EMBL/GenBank/DDBJ databases">
        <title>Complete genome sequence of the lipase-producing bacterium Photobacterium gaetbulicola Gung47.</title>
        <authorList>
            <person name="Kim Y.-O."/>
        </authorList>
    </citation>
    <scope>NUCLEOTIDE SEQUENCE [LARGE SCALE GENOMIC DNA]</scope>
    <source>
        <strain evidence="15 16">Gung47</strain>
    </source>
</reference>
<dbReference type="InterPro" id="IPR003043">
    <property type="entry name" value="Uropor_MeTrfase_CS"/>
</dbReference>
<dbReference type="AlphaFoldDB" id="A0A0C5WCH6"/>
<dbReference type="GO" id="GO:0019354">
    <property type="term" value="P:siroheme biosynthetic process"/>
    <property type="evidence" value="ECO:0007669"/>
    <property type="project" value="UniProtKB-UniPathway"/>
</dbReference>
<dbReference type="NCBIfam" id="TIGR01469">
    <property type="entry name" value="cobA_cysG_Cterm"/>
    <property type="match status" value="1"/>
</dbReference>
<keyword evidence="7" id="KW-0560">Oxidoreductase</keyword>
<evidence type="ECO:0000313" key="16">
    <source>
        <dbReference type="Proteomes" id="UP000032303"/>
    </source>
</evidence>
<dbReference type="InterPro" id="IPR035996">
    <property type="entry name" value="4pyrrol_Methylase_sf"/>
</dbReference>
<organism evidence="15 16">
    <name type="scientific">Photobacterium gaetbulicola Gung47</name>
    <dbReference type="NCBI Taxonomy" id="658445"/>
    <lineage>
        <taxon>Bacteria</taxon>
        <taxon>Pseudomonadati</taxon>
        <taxon>Pseudomonadota</taxon>
        <taxon>Gammaproteobacteria</taxon>
        <taxon>Vibrionales</taxon>
        <taxon>Vibrionaceae</taxon>
        <taxon>Photobacterium</taxon>
    </lineage>
</organism>
<evidence type="ECO:0000259" key="14">
    <source>
        <dbReference type="Pfam" id="PF00590"/>
    </source>
</evidence>
<dbReference type="InterPro" id="IPR000878">
    <property type="entry name" value="4pyrrol_Mease"/>
</dbReference>
<evidence type="ECO:0000256" key="12">
    <source>
        <dbReference type="ARBA" id="ARBA00060548"/>
    </source>
</evidence>
<keyword evidence="4 13" id="KW-0489">Methyltransferase</keyword>
<dbReference type="Pfam" id="PF00590">
    <property type="entry name" value="TP_methylase"/>
    <property type="match status" value="1"/>
</dbReference>
<dbReference type="UniPathway" id="UPA00262">
    <property type="reaction ID" value="UER00211"/>
</dbReference>
<evidence type="ECO:0000313" key="15">
    <source>
        <dbReference type="EMBL" id="AJR09396.1"/>
    </source>
</evidence>
<dbReference type="CDD" id="cd11642">
    <property type="entry name" value="SUMT"/>
    <property type="match status" value="1"/>
</dbReference>
<evidence type="ECO:0000256" key="1">
    <source>
        <dbReference type="ARBA" id="ARBA00005879"/>
    </source>
</evidence>
<dbReference type="FunFam" id="3.40.1010.10:FF:000001">
    <property type="entry name" value="Siroheme synthase"/>
    <property type="match status" value="1"/>
</dbReference>
<dbReference type="InterPro" id="IPR050161">
    <property type="entry name" value="Siro_Cobalamin_biosynth"/>
</dbReference>
<dbReference type="PROSITE" id="PS00840">
    <property type="entry name" value="SUMT_2"/>
    <property type="match status" value="1"/>
</dbReference>
<dbReference type="PANTHER" id="PTHR45790:SF3">
    <property type="entry name" value="S-ADENOSYL-L-METHIONINE-DEPENDENT UROPORPHYRINOGEN III METHYLTRANSFERASE, CHLOROPLASTIC"/>
    <property type="match status" value="1"/>
</dbReference>
<dbReference type="FunFam" id="3.30.950.10:FF:000001">
    <property type="entry name" value="Siroheme synthase"/>
    <property type="match status" value="1"/>
</dbReference>
<evidence type="ECO:0000256" key="9">
    <source>
        <dbReference type="ARBA" id="ARBA00023244"/>
    </source>
</evidence>
<dbReference type="InterPro" id="IPR014776">
    <property type="entry name" value="4pyrrole_Mease_sub2"/>
</dbReference>
<evidence type="ECO:0000256" key="8">
    <source>
        <dbReference type="ARBA" id="ARBA00023239"/>
    </source>
</evidence>
<dbReference type="Gene3D" id="3.30.950.10">
    <property type="entry name" value="Methyltransferase, Cobalt-precorrin-4 Transmethylase, Domain 2"/>
    <property type="match status" value="1"/>
</dbReference>
<dbReference type="GO" id="GO:0016829">
    <property type="term" value="F:lyase activity"/>
    <property type="evidence" value="ECO:0007669"/>
    <property type="project" value="UniProtKB-KW"/>
</dbReference>
<accession>A0A0C5WCH6</accession>
<evidence type="ECO:0000256" key="7">
    <source>
        <dbReference type="ARBA" id="ARBA00023002"/>
    </source>
</evidence>
<dbReference type="InterPro" id="IPR014777">
    <property type="entry name" value="4pyrrole_Mease_sub1"/>
</dbReference>
<dbReference type="InterPro" id="IPR006366">
    <property type="entry name" value="CobA/CysG_C"/>
</dbReference>
<keyword evidence="16" id="KW-1185">Reference proteome</keyword>
<evidence type="ECO:0000256" key="5">
    <source>
        <dbReference type="ARBA" id="ARBA00022679"/>
    </source>
</evidence>
<evidence type="ECO:0000256" key="3">
    <source>
        <dbReference type="ARBA" id="ARBA00022573"/>
    </source>
</evidence>
<protein>
    <recommendedName>
        <fullName evidence="2">uroporphyrinogen-III C-methyltransferase</fullName>
        <ecNumber evidence="2">2.1.1.107</ecNumber>
    </recommendedName>
</protein>
<evidence type="ECO:0000256" key="6">
    <source>
        <dbReference type="ARBA" id="ARBA00022691"/>
    </source>
</evidence>
<keyword evidence="5 13" id="KW-0808">Transferase</keyword>
<dbReference type="GO" id="GO:0004851">
    <property type="term" value="F:uroporphyrin-III C-methyltransferase activity"/>
    <property type="evidence" value="ECO:0007669"/>
    <property type="project" value="UniProtKB-EC"/>
</dbReference>
<dbReference type="GO" id="GO:0032259">
    <property type="term" value="P:methylation"/>
    <property type="evidence" value="ECO:0007669"/>
    <property type="project" value="UniProtKB-KW"/>
</dbReference>
<dbReference type="PATRIC" id="fig|658445.3.peg.4777"/>
<gene>
    <name evidence="15" type="ORF">H744_2c2740</name>
</gene>
<keyword evidence="6" id="KW-0949">S-adenosyl-L-methionine</keyword>
<comment type="pathway">
    <text evidence="11">Porphyrin-containing compound metabolism; siroheme biosynthesis; precorrin-2 from uroporphyrinogen III: step 1/1.</text>
</comment>
<evidence type="ECO:0000256" key="2">
    <source>
        <dbReference type="ARBA" id="ARBA00012162"/>
    </source>
</evidence>
<keyword evidence="10" id="KW-0511">Multifunctional enzyme</keyword>
<sequence>MREQAGNALISASGASGRKVGKVELVGAGPGDPMLLTLRAMQSIEQADVIVYDRLVSKQIRACFPASAQALYVGKAKGDHSTRQEAINDLLVALAWQGNSVCRLKGGDAFIFGRGSEEMLALKAAGVPVDVVPGITAAAGCTSYAGIPLTHRGVSQGCTFVTGHAEQSLDLNWPALAQLDHTLVFYMGVTKAVMIRDRLLACGMTPTTPVALVEKGCCPEQRTVTGQLQDLPALVKRHQVVSPALIVVGEVVALAEQLQWVSQVAELQQQKQLQLSA</sequence>
<dbReference type="PROSITE" id="PS00839">
    <property type="entry name" value="SUMT_1"/>
    <property type="match status" value="1"/>
</dbReference>
<evidence type="ECO:0000256" key="11">
    <source>
        <dbReference type="ARBA" id="ARBA00025705"/>
    </source>
</evidence>
<comment type="similarity">
    <text evidence="1 13">Belongs to the precorrin methyltransferase family.</text>
</comment>
<dbReference type="PANTHER" id="PTHR45790">
    <property type="entry name" value="SIROHEME SYNTHASE-RELATED"/>
    <property type="match status" value="1"/>
</dbReference>
<dbReference type="Gene3D" id="3.40.1010.10">
    <property type="entry name" value="Cobalt-precorrin-4 Transmethylase, Domain 1"/>
    <property type="match status" value="1"/>
</dbReference>
<proteinExistence type="inferred from homology"/>
<evidence type="ECO:0000256" key="10">
    <source>
        <dbReference type="ARBA" id="ARBA00023268"/>
    </source>
</evidence>
<feature type="domain" description="Tetrapyrrole methylase" evidence="14">
    <location>
        <begin position="23"/>
        <end position="231"/>
    </location>
</feature>
<keyword evidence="9" id="KW-0627">Porphyrin biosynthesis</keyword>
<dbReference type="GO" id="GO:0016491">
    <property type="term" value="F:oxidoreductase activity"/>
    <property type="evidence" value="ECO:0007669"/>
    <property type="project" value="UniProtKB-KW"/>
</dbReference>
<dbReference type="EMBL" id="CP005974">
    <property type="protein sequence ID" value="AJR09396.1"/>
    <property type="molecule type" value="Genomic_DNA"/>
</dbReference>
<keyword evidence="3" id="KW-0169">Cobalamin biosynthesis</keyword>
<dbReference type="KEGG" id="pgb:H744_2c2740"/>
<dbReference type="EC" id="2.1.1.107" evidence="2"/>
<dbReference type="SUPFAM" id="SSF53790">
    <property type="entry name" value="Tetrapyrrole methylase"/>
    <property type="match status" value="1"/>
</dbReference>
<dbReference type="STRING" id="658445.H744_2c2740"/>
<name>A0A0C5WCH6_9GAMM</name>
<dbReference type="HOGENOM" id="CLU_011276_7_0_6"/>
<dbReference type="GO" id="GO:0009236">
    <property type="term" value="P:cobalamin biosynthetic process"/>
    <property type="evidence" value="ECO:0007669"/>
    <property type="project" value="UniProtKB-KW"/>
</dbReference>
<evidence type="ECO:0000256" key="13">
    <source>
        <dbReference type="RuleBase" id="RU003960"/>
    </source>
</evidence>
<comment type="pathway">
    <text evidence="12">Cofactor biosynthesis; adenosylcobalamin biosynthesis; precorrin-2 from uroporphyrinogen III: step 1/1.</text>
</comment>
<dbReference type="NCBIfam" id="NF004790">
    <property type="entry name" value="PRK06136.1"/>
    <property type="match status" value="1"/>
</dbReference>
<evidence type="ECO:0000256" key="4">
    <source>
        <dbReference type="ARBA" id="ARBA00022603"/>
    </source>
</evidence>
<dbReference type="Proteomes" id="UP000032303">
    <property type="component" value="Chromosome 2"/>
</dbReference>
<keyword evidence="8" id="KW-0456">Lyase</keyword>
<dbReference type="OrthoDB" id="9815856at2"/>